<feature type="region of interest" description="Disordered" evidence="5">
    <location>
        <begin position="172"/>
        <end position="222"/>
    </location>
</feature>
<dbReference type="FunFam" id="3.10.110.10:FF:000051">
    <property type="entry name" value="ubiquitin-conjugating enzyme E2 R2-like"/>
    <property type="match status" value="1"/>
</dbReference>
<dbReference type="PROSITE" id="PS00183">
    <property type="entry name" value="UBC_1"/>
    <property type="match status" value="1"/>
</dbReference>
<dbReference type="PANTHER" id="PTHR24067">
    <property type="entry name" value="UBIQUITIN-CONJUGATING ENZYME E2"/>
    <property type="match status" value="1"/>
</dbReference>
<feature type="compositionally biased region" description="Acidic residues" evidence="5">
    <location>
        <begin position="181"/>
        <end position="205"/>
    </location>
</feature>
<gene>
    <name evidence="7" type="ORF">BT93_L1356</name>
</gene>
<sequence>MTASVLAKEFKTLSKEKWLKLDLLDENLFRWDIALMVLNPESAYYGGYFKCTLSFPATYPYAPPDFRFIQPLWHPNIYSDGRVCISILHAPGDDAMSGETAGERWNPAQTAYSVLISILTLLDDAEVASPANVDASIQYRDDQPGFRDRVSQDVQRTKTQIPRGFVYPTQEDTKVKVDMAPADDDFWNDSEGEADFGDFDDDDDNGSGTSGDDNGSEDEDLD</sequence>
<evidence type="ECO:0000313" key="8">
    <source>
        <dbReference type="Proteomes" id="UP000806378"/>
    </source>
</evidence>
<dbReference type="InterPro" id="IPR016135">
    <property type="entry name" value="UBQ-conjugating_enzyme/RWD"/>
</dbReference>
<comment type="similarity">
    <text evidence="4">Belongs to the ubiquitin-conjugating enzyme family.</text>
</comment>
<feature type="region of interest" description="Disordered" evidence="5">
    <location>
        <begin position="139"/>
        <end position="158"/>
    </location>
</feature>
<dbReference type="InterPro" id="IPR050113">
    <property type="entry name" value="Ub_conjugating_enzyme"/>
</dbReference>
<dbReference type="Gramene" id="rna-gnl|WGS:JABURB|Cocit.L1356.1">
    <property type="protein sequence ID" value="cds-KAF7845662.1"/>
    <property type="gene ID" value="gene-BT93_L1356"/>
</dbReference>
<feature type="compositionally biased region" description="Basic and acidic residues" evidence="5">
    <location>
        <begin position="139"/>
        <end position="151"/>
    </location>
</feature>
<dbReference type="InterPro" id="IPR023313">
    <property type="entry name" value="UBQ-conjugating_AS"/>
</dbReference>
<dbReference type="Pfam" id="PF00179">
    <property type="entry name" value="UQ_con"/>
    <property type="match status" value="1"/>
</dbReference>
<dbReference type="GO" id="GO:0016740">
    <property type="term" value="F:transferase activity"/>
    <property type="evidence" value="ECO:0007669"/>
    <property type="project" value="UniProtKB-KW"/>
</dbReference>
<evidence type="ECO:0000256" key="1">
    <source>
        <dbReference type="ARBA" id="ARBA00022679"/>
    </source>
</evidence>
<feature type="active site" description="Glycyl thioester intermediate" evidence="3">
    <location>
        <position position="84"/>
    </location>
</feature>
<dbReference type="EMBL" id="MU103496">
    <property type="protein sequence ID" value="KAF7845662.1"/>
    <property type="molecule type" value="Genomic_DNA"/>
</dbReference>
<protein>
    <recommendedName>
        <fullName evidence="6">UBC core domain-containing protein</fullName>
    </recommendedName>
</protein>
<keyword evidence="1" id="KW-0808">Transferase</keyword>
<evidence type="ECO:0000256" key="2">
    <source>
        <dbReference type="ARBA" id="ARBA00022786"/>
    </source>
</evidence>
<dbReference type="OrthoDB" id="19692at2759"/>
<evidence type="ECO:0000313" key="7">
    <source>
        <dbReference type="EMBL" id="KAF7845662.1"/>
    </source>
</evidence>
<evidence type="ECO:0000259" key="6">
    <source>
        <dbReference type="PROSITE" id="PS50127"/>
    </source>
</evidence>
<dbReference type="Gene3D" id="3.10.110.10">
    <property type="entry name" value="Ubiquitin Conjugating Enzyme"/>
    <property type="match status" value="1"/>
</dbReference>
<evidence type="ECO:0000256" key="4">
    <source>
        <dbReference type="RuleBase" id="RU362109"/>
    </source>
</evidence>
<dbReference type="InterPro" id="IPR000608">
    <property type="entry name" value="UBC"/>
</dbReference>
<reference evidence="7" key="1">
    <citation type="submission" date="2020-05" db="EMBL/GenBank/DDBJ databases">
        <title>WGS assembly of Corymbia citriodora subspecies variegata.</title>
        <authorList>
            <person name="Barry K."/>
            <person name="Hundley H."/>
            <person name="Shu S."/>
            <person name="Jenkins J."/>
            <person name="Grimwood J."/>
            <person name="Baten A."/>
        </authorList>
    </citation>
    <scope>NUCLEOTIDE SEQUENCE</scope>
    <source>
        <strain evidence="7">CV2-018</strain>
    </source>
</reference>
<evidence type="ECO:0000256" key="3">
    <source>
        <dbReference type="PROSITE-ProRule" id="PRU10133"/>
    </source>
</evidence>
<evidence type="ECO:0000256" key="5">
    <source>
        <dbReference type="SAM" id="MobiDB-lite"/>
    </source>
</evidence>
<dbReference type="SUPFAM" id="SSF54495">
    <property type="entry name" value="UBC-like"/>
    <property type="match status" value="1"/>
</dbReference>
<dbReference type="PROSITE" id="PS50127">
    <property type="entry name" value="UBC_2"/>
    <property type="match status" value="1"/>
</dbReference>
<name>A0A8T0CG62_CORYI</name>
<proteinExistence type="inferred from homology"/>
<dbReference type="SMART" id="SM00212">
    <property type="entry name" value="UBCc"/>
    <property type="match status" value="1"/>
</dbReference>
<organism evidence="7 8">
    <name type="scientific">Corymbia citriodora subsp. variegata</name>
    <dbReference type="NCBI Taxonomy" id="360336"/>
    <lineage>
        <taxon>Eukaryota</taxon>
        <taxon>Viridiplantae</taxon>
        <taxon>Streptophyta</taxon>
        <taxon>Embryophyta</taxon>
        <taxon>Tracheophyta</taxon>
        <taxon>Spermatophyta</taxon>
        <taxon>Magnoliopsida</taxon>
        <taxon>eudicotyledons</taxon>
        <taxon>Gunneridae</taxon>
        <taxon>Pentapetalae</taxon>
        <taxon>rosids</taxon>
        <taxon>malvids</taxon>
        <taxon>Myrtales</taxon>
        <taxon>Myrtaceae</taxon>
        <taxon>Myrtoideae</taxon>
        <taxon>Eucalypteae</taxon>
        <taxon>Corymbia</taxon>
    </lineage>
</organism>
<keyword evidence="8" id="KW-1185">Reference proteome</keyword>
<keyword evidence="2 4" id="KW-0833">Ubl conjugation pathway</keyword>
<dbReference type="AlphaFoldDB" id="A0A8T0CG62"/>
<dbReference type="GO" id="GO:0005524">
    <property type="term" value="F:ATP binding"/>
    <property type="evidence" value="ECO:0007669"/>
    <property type="project" value="UniProtKB-UniRule"/>
</dbReference>
<keyword evidence="4" id="KW-0067">ATP-binding</keyword>
<feature type="domain" description="UBC core" evidence="6">
    <location>
        <begin position="1"/>
        <end position="159"/>
    </location>
</feature>
<dbReference type="Proteomes" id="UP000806378">
    <property type="component" value="Unassembled WGS sequence"/>
</dbReference>
<keyword evidence="4" id="KW-0547">Nucleotide-binding</keyword>
<accession>A0A8T0CG62</accession>
<comment type="caution">
    <text evidence="7">The sequence shown here is derived from an EMBL/GenBank/DDBJ whole genome shotgun (WGS) entry which is preliminary data.</text>
</comment>